<evidence type="ECO:0000313" key="3">
    <source>
        <dbReference type="Proteomes" id="UP000533207"/>
    </source>
</evidence>
<dbReference type="EMBL" id="JACDUL010000003">
    <property type="protein sequence ID" value="MBA2862642.1"/>
    <property type="molecule type" value="Genomic_DNA"/>
</dbReference>
<keyword evidence="1" id="KW-1133">Transmembrane helix</keyword>
<accession>A0A7J9PHD1</accession>
<gene>
    <name evidence="2" type="ORF">HNP90_001523</name>
</gene>
<dbReference type="AlphaFoldDB" id="A0A7J9PHD1"/>
<name>A0A7J9PHD1_METMI</name>
<protein>
    <submittedName>
        <fullName evidence="2">Magnesium-transporting ATPase (P-type)</fullName>
    </submittedName>
</protein>
<dbReference type="RefSeq" id="WP_011977406.1">
    <property type="nucleotide sequence ID" value="NZ_JACDUL010000003.1"/>
</dbReference>
<feature type="transmembrane region" description="Helical" evidence="1">
    <location>
        <begin position="64"/>
        <end position="90"/>
    </location>
</feature>
<evidence type="ECO:0000313" key="2">
    <source>
        <dbReference type="EMBL" id="MBA2862642.1"/>
    </source>
</evidence>
<dbReference type="InterPro" id="IPR025098">
    <property type="entry name" value="DUF4013"/>
</dbReference>
<keyword evidence="1" id="KW-0812">Transmembrane</keyword>
<keyword evidence="1" id="KW-0472">Membrane</keyword>
<feature type="transmembrane region" description="Helical" evidence="1">
    <location>
        <begin position="163"/>
        <end position="183"/>
    </location>
</feature>
<feature type="transmembrane region" description="Helical" evidence="1">
    <location>
        <begin position="102"/>
        <end position="129"/>
    </location>
</feature>
<sequence>MDFERALKFPMDDPDWIKKVVIGAVLSIIPIVSFISIGYVMELLKNIIDSKEELPEWSGFGGKFVKGLVAAIISFIYMLIPMIIMAIFGFSSAMTMASGSDAAIAGGIVGFGITMLIVLLIMLVIGFIIPMAYANYVAYGEFGAAFRFSEIFEKIKANFSDYIVLYLIVIVTSVIVGFIASIIPILGFIIALFLSFYLYLAYAYILGNIYIE</sequence>
<feature type="transmembrane region" description="Helical" evidence="1">
    <location>
        <begin position="189"/>
        <end position="211"/>
    </location>
</feature>
<comment type="caution">
    <text evidence="2">The sequence shown here is derived from an EMBL/GenBank/DDBJ whole genome shotgun (WGS) entry which is preliminary data.</text>
</comment>
<feature type="transmembrane region" description="Helical" evidence="1">
    <location>
        <begin position="20"/>
        <end position="44"/>
    </location>
</feature>
<organism evidence="2 3">
    <name type="scientific">Methanococcus maripaludis</name>
    <name type="common">Methanococcus deltae</name>
    <dbReference type="NCBI Taxonomy" id="39152"/>
    <lineage>
        <taxon>Archaea</taxon>
        <taxon>Methanobacteriati</taxon>
        <taxon>Methanobacteriota</taxon>
        <taxon>Methanomada group</taxon>
        <taxon>Methanococci</taxon>
        <taxon>Methanococcales</taxon>
        <taxon>Methanococcaceae</taxon>
        <taxon>Methanococcus</taxon>
    </lineage>
</organism>
<dbReference type="Proteomes" id="UP000533207">
    <property type="component" value="Unassembled WGS sequence"/>
</dbReference>
<reference evidence="2 3" key="1">
    <citation type="submission" date="2020-07" db="EMBL/GenBank/DDBJ databases">
        <title>Genomic Encyclopedia of Type Strains, Phase IV (KMG-V): Genome sequencing to study the core and pangenomes of soil and plant-associated prokaryotes.</title>
        <authorList>
            <person name="Whitman W."/>
        </authorList>
    </citation>
    <scope>NUCLEOTIDE SEQUENCE [LARGE SCALE GENOMIC DNA]</scope>
    <source>
        <strain evidence="2 3">C8</strain>
    </source>
</reference>
<evidence type="ECO:0000256" key="1">
    <source>
        <dbReference type="SAM" id="Phobius"/>
    </source>
</evidence>
<dbReference type="Pfam" id="PF13197">
    <property type="entry name" value="DUF4013"/>
    <property type="match status" value="1"/>
</dbReference>
<proteinExistence type="predicted"/>